<accession>A4CI99</accession>
<sequence length="130" mass="15004">MHMITYQKESKLKLSFSGMVIRVSVIKKHNEFFKSLSRSGFIFGTANHHIFLMQEMMNPPCELVEFAEKHLKPLGLSEPKDYVIIPDYTAFGIDGFDYRLLNAPIPATENIPWLNSAMTPKGNYIWYESN</sequence>
<dbReference type="Proteomes" id="UP000009049">
    <property type="component" value="Chromosome"/>
</dbReference>
<dbReference type="STRING" id="313596.RB2501_07145"/>
<proteinExistence type="predicted"/>
<name>A4CI99_ROBBH</name>
<gene>
    <name evidence="1" type="ordered locus">RB2501_07145</name>
</gene>
<dbReference type="HOGENOM" id="CLU_1936529_0_0_10"/>
<evidence type="ECO:0000313" key="2">
    <source>
        <dbReference type="Proteomes" id="UP000009049"/>
    </source>
</evidence>
<dbReference type="KEGG" id="rbi:RB2501_07145"/>
<dbReference type="AlphaFoldDB" id="A4CI99"/>
<evidence type="ECO:0000313" key="1">
    <source>
        <dbReference type="EMBL" id="EAR16657.1"/>
    </source>
</evidence>
<keyword evidence="2" id="KW-1185">Reference proteome</keyword>
<reference evidence="1 2" key="1">
    <citation type="journal article" date="2009" name="J. Bacteriol.">
        <title>Complete genome sequence of Robiginitalea biformata HTCC2501.</title>
        <authorList>
            <person name="Oh H.M."/>
            <person name="Giovannoni S.J."/>
            <person name="Lee K."/>
            <person name="Ferriera S."/>
            <person name="Johnson J."/>
            <person name="Cho J.C."/>
        </authorList>
    </citation>
    <scope>NUCLEOTIDE SEQUENCE [LARGE SCALE GENOMIC DNA]</scope>
    <source>
        <strain evidence="2">ATCC BAA-864 / HTCC2501 / KCTC 12146</strain>
    </source>
</reference>
<organism evidence="1 2">
    <name type="scientific">Robiginitalea biformata (strain ATCC BAA-864 / DSM 15991 / KCTC 12146 / HTCC2501)</name>
    <dbReference type="NCBI Taxonomy" id="313596"/>
    <lineage>
        <taxon>Bacteria</taxon>
        <taxon>Pseudomonadati</taxon>
        <taxon>Bacteroidota</taxon>
        <taxon>Flavobacteriia</taxon>
        <taxon>Flavobacteriales</taxon>
        <taxon>Flavobacteriaceae</taxon>
        <taxon>Robiginitalea</taxon>
    </lineage>
</organism>
<dbReference type="EMBL" id="CP001712">
    <property type="protein sequence ID" value="EAR16657.1"/>
    <property type="molecule type" value="Genomic_DNA"/>
</dbReference>
<protein>
    <submittedName>
        <fullName evidence="1">Uncharacterized protein</fullName>
    </submittedName>
</protein>